<dbReference type="PANTHER" id="PTHR30337:SF0">
    <property type="entry name" value="NUCLEASE SBCCD SUBUNIT D"/>
    <property type="match status" value="1"/>
</dbReference>
<dbReference type="OrthoDB" id="9773856at2"/>
<dbReference type="InterPro" id="IPR050535">
    <property type="entry name" value="DNA_Repair-Maintenance_Comp"/>
</dbReference>
<evidence type="ECO:0000256" key="1">
    <source>
        <dbReference type="ARBA" id="ARBA00010555"/>
    </source>
</evidence>
<keyword evidence="7" id="KW-0255">Endonuclease</keyword>
<evidence type="ECO:0000259" key="8">
    <source>
        <dbReference type="Pfam" id="PF00149"/>
    </source>
</evidence>
<dbReference type="GO" id="GO:0004519">
    <property type="term" value="F:endonuclease activity"/>
    <property type="evidence" value="ECO:0007669"/>
    <property type="project" value="UniProtKB-KW"/>
</dbReference>
<proteinExistence type="inferred from homology"/>
<keyword evidence="5 7" id="KW-0378">Hydrolase</keyword>
<comment type="subunit">
    <text evidence="2 7">Heterodimer of SbcC and SbcD.</text>
</comment>
<evidence type="ECO:0000256" key="7">
    <source>
        <dbReference type="RuleBase" id="RU363069"/>
    </source>
</evidence>
<comment type="caution">
    <text evidence="10">The sequence shown here is derived from an EMBL/GenBank/DDBJ whole genome shotgun (WGS) entry which is preliminary data.</text>
</comment>
<keyword evidence="7" id="KW-0233">DNA recombination</keyword>
<dbReference type="GO" id="GO:0006260">
    <property type="term" value="P:DNA replication"/>
    <property type="evidence" value="ECO:0007669"/>
    <property type="project" value="UniProtKB-KW"/>
</dbReference>
<sequence length="379" mass="41820">MRFLHTADWHLGRLLHKQHLTKDQAHVLDQFVEAAHTYAPDAVIVAGDIYDRAVPPSDAVEVLDRTLSRLVVDAGLPVILIAGNHDSPDRLDFGSSILERQGLHVLCNPRTDPIMLEDAHGPIYVAGLPYAQPAQARQVFDTDDPIRSHEAVLSAQLDHVRAQIPAEARSIAVAHIFAQRGTVGDSERTLVGGAETVPTDLFDGFDYVALGHLHQRQEAGAPHIRYAGSPMKYSFSEHNHTKSFYVVDMDADGACTVEAVPFEPPRDLRCIEGAFHDVLDRGATDPNADDYLQVTLTNRGPVTDAMARLREVYPNCLHVALPHVELDADDDLVPPADTDTPADVFRTFYRYATGTALDETDEPLLETALERVEQNRRNA</sequence>
<evidence type="ECO:0000256" key="2">
    <source>
        <dbReference type="ARBA" id="ARBA00011322"/>
    </source>
</evidence>
<dbReference type="GO" id="GO:0008408">
    <property type="term" value="F:3'-5' exonuclease activity"/>
    <property type="evidence" value="ECO:0007669"/>
    <property type="project" value="InterPro"/>
</dbReference>
<evidence type="ECO:0000256" key="3">
    <source>
        <dbReference type="ARBA" id="ARBA00013365"/>
    </source>
</evidence>
<dbReference type="InterPro" id="IPR004593">
    <property type="entry name" value="SbcD"/>
</dbReference>
<dbReference type="SUPFAM" id="SSF56300">
    <property type="entry name" value="Metallo-dependent phosphatases"/>
    <property type="match status" value="1"/>
</dbReference>
<dbReference type="CDD" id="cd00840">
    <property type="entry name" value="MPP_Mre11_N"/>
    <property type="match status" value="1"/>
</dbReference>
<evidence type="ECO:0000256" key="4">
    <source>
        <dbReference type="ARBA" id="ARBA00022722"/>
    </source>
</evidence>
<protein>
    <recommendedName>
        <fullName evidence="3 7">Nuclease SbcCD subunit D</fullName>
    </recommendedName>
</protein>
<keyword evidence="11" id="KW-1185">Reference proteome</keyword>
<dbReference type="Pfam" id="PF00149">
    <property type="entry name" value="Metallophos"/>
    <property type="match status" value="1"/>
</dbReference>
<dbReference type="Gene3D" id="3.60.21.10">
    <property type="match status" value="1"/>
</dbReference>
<dbReference type="NCBIfam" id="TIGR00619">
    <property type="entry name" value="sbcd"/>
    <property type="match status" value="1"/>
</dbReference>
<comment type="function">
    <text evidence="7">SbcCD cleaves DNA hairpin structures. These structures can inhibit DNA replication and are intermediates in certain DNA recombination reactions. The complex acts as a 3'-&gt;5' double strand exonuclease that can open hairpins. It also has a 5' single-strand endonuclease activity.</text>
</comment>
<dbReference type="GO" id="GO:0006310">
    <property type="term" value="P:DNA recombination"/>
    <property type="evidence" value="ECO:0007669"/>
    <property type="project" value="UniProtKB-KW"/>
</dbReference>
<comment type="similarity">
    <text evidence="1 7">Belongs to the SbcD family.</text>
</comment>
<dbReference type="InterPro" id="IPR004843">
    <property type="entry name" value="Calcineurin-like_PHP"/>
</dbReference>
<keyword evidence="7" id="KW-0235">DNA replication</keyword>
<name>A0A2H3P8Q3_9BACT</name>
<dbReference type="RefSeq" id="WP_098060665.1">
    <property type="nucleotide sequence ID" value="NZ_PDEP01000001.1"/>
</dbReference>
<reference evidence="10 11" key="1">
    <citation type="submission" date="2017-10" db="EMBL/GenBank/DDBJ databases">
        <title>Draft genome of Longimonas halophila.</title>
        <authorList>
            <person name="Goh K.M."/>
            <person name="Shamsir M.S."/>
            <person name="Lim S.W."/>
        </authorList>
    </citation>
    <scope>NUCLEOTIDE SEQUENCE [LARGE SCALE GENOMIC DNA]</scope>
    <source>
        <strain evidence="10 11">KCTC 42399</strain>
    </source>
</reference>
<gene>
    <name evidence="7" type="primary">sbcD</name>
    <name evidence="10" type="ORF">CRI93_00620</name>
</gene>
<keyword evidence="4 7" id="KW-0540">Nuclease</keyword>
<evidence type="ECO:0000313" key="11">
    <source>
        <dbReference type="Proteomes" id="UP000221024"/>
    </source>
</evidence>
<feature type="domain" description="Calcineurin-like phosphoesterase" evidence="8">
    <location>
        <begin position="1"/>
        <end position="215"/>
    </location>
</feature>
<evidence type="ECO:0000256" key="5">
    <source>
        <dbReference type="ARBA" id="ARBA00022801"/>
    </source>
</evidence>
<dbReference type="Pfam" id="PF12320">
    <property type="entry name" value="SbcD_C"/>
    <property type="match status" value="1"/>
</dbReference>
<organism evidence="10 11">
    <name type="scientific">Longimonas halophila</name>
    <dbReference type="NCBI Taxonomy" id="1469170"/>
    <lineage>
        <taxon>Bacteria</taxon>
        <taxon>Pseudomonadati</taxon>
        <taxon>Rhodothermota</taxon>
        <taxon>Rhodothermia</taxon>
        <taxon>Rhodothermales</taxon>
        <taxon>Salisaetaceae</taxon>
        <taxon>Longimonas</taxon>
    </lineage>
</organism>
<evidence type="ECO:0000259" key="9">
    <source>
        <dbReference type="Pfam" id="PF12320"/>
    </source>
</evidence>
<feature type="domain" description="Nuclease SbcCD subunit D C-terminal" evidence="9">
    <location>
        <begin position="264"/>
        <end position="350"/>
    </location>
</feature>
<keyword evidence="6 7" id="KW-0269">Exonuclease</keyword>
<dbReference type="Proteomes" id="UP000221024">
    <property type="component" value="Unassembled WGS sequence"/>
</dbReference>
<dbReference type="InterPro" id="IPR041796">
    <property type="entry name" value="Mre11_N"/>
</dbReference>
<evidence type="ECO:0000313" key="10">
    <source>
        <dbReference type="EMBL" id="PEN09265.1"/>
    </source>
</evidence>
<evidence type="ECO:0000256" key="6">
    <source>
        <dbReference type="ARBA" id="ARBA00022839"/>
    </source>
</evidence>
<dbReference type="EMBL" id="PDEP01000001">
    <property type="protein sequence ID" value="PEN09265.1"/>
    <property type="molecule type" value="Genomic_DNA"/>
</dbReference>
<accession>A0A2H3P8Q3</accession>
<dbReference type="InterPro" id="IPR026843">
    <property type="entry name" value="SbcD_C"/>
</dbReference>
<dbReference type="InterPro" id="IPR029052">
    <property type="entry name" value="Metallo-depent_PP-like"/>
</dbReference>
<dbReference type="PANTHER" id="PTHR30337">
    <property type="entry name" value="COMPONENT OF ATP-DEPENDENT DSDNA EXONUCLEASE"/>
    <property type="match status" value="1"/>
</dbReference>
<dbReference type="AlphaFoldDB" id="A0A2H3P8Q3"/>